<dbReference type="KEGG" id="spib:G8759_04970"/>
<dbReference type="EMBL" id="CP050063">
    <property type="protein sequence ID" value="QIP12030.1"/>
    <property type="molecule type" value="Genomic_DNA"/>
</dbReference>
<dbReference type="SUPFAM" id="SSF53448">
    <property type="entry name" value="Nucleotide-diphospho-sugar transferases"/>
    <property type="match status" value="1"/>
</dbReference>
<reference evidence="2 3" key="1">
    <citation type="submission" date="2020-03" db="EMBL/GenBank/DDBJ databases">
        <authorList>
            <person name="Kim M.K."/>
        </authorList>
    </citation>
    <scope>NUCLEOTIDE SEQUENCE [LARGE SCALE GENOMIC DNA]</scope>
    <source>
        <strain evidence="2 3">BT328</strain>
    </source>
</reference>
<organism evidence="2 3">
    <name type="scientific">Spirosoma aureum</name>
    <dbReference type="NCBI Taxonomy" id="2692134"/>
    <lineage>
        <taxon>Bacteria</taxon>
        <taxon>Pseudomonadati</taxon>
        <taxon>Bacteroidota</taxon>
        <taxon>Cytophagia</taxon>
        <taxon>Cytophagales</taxon>
        <taxon>Cytophagaceae</taxon>
        <taxon>Spirosoma</taxon>
    </lineage>
</organism>
<dbReference type="Pfam" id="PF00535">
    <property type="entry name" value="Glycos_transf_2"/>
    <property type="match status" value="1"/>
</dbReference>
<evidence type="ECO:0000259" key="1">
    <source>
        <dbReference type="Pfam" id="PF00535"/>
    </source>
</evidence>
<gene>
    <name evidence="2" type="ORF">G8759_04970</name>
</gene>
<keyword evidence="2" id="KW-0808">Transferase</keyword>
<dbReference type="PANTHER" id="PTHR22916:SF67">
    <property type="entry name" value="COLANIC ACID BIOSYNTHESIS GLYCOSYL TRANSFERASE WCAE-RELATED"/>
    <property type="match status" value="1"/>
</dbReference>
<feature type="domain" description="Glycosyltransferase 2-like" evidence="1">
    <location>
        <begin position="7"/>
        <end position="133"/>
    </location>
</feature>
<protein>
    <submittedName>
        <fullName evidence="2">Glycosyltransferase</fullName>
    </submittedName>
</protein>
<evidence type="ECO:0000313" key="3">
    <source>
        <dbReference type="Proteomes" id="UP000501802"/>
    </source>
</evidence>
<dbReference type="GO" id="GO:0016758">
    <property type="term" value="F:hexosyltransferase activity"/>
    <property type="evidence" value="ECO:0007669"/>
    <property type="project" value="UniProtKB-ARBA"/>
</dbReference>
<sequence>MPSPPFSIITVSYNAIKTLEQTIKSVLLQDRTLFEYIIIDGRSNDGTVDYIKKYEKDIKYWISEQDKGIYDAMNKGIEKAEGRWILFLGADDRLEPNILNEVNKYLDDSMDLIFGNVIFTNGKKYNSTFNVKTLLNNTVHHQGAFYNRKIFETFRYDISIKIMADYELNLLIYLARMRRKKLDIVVSECNLHGLSSEVDNTLQELDLIHDKYYNFILKLVVSNAIKIKYFLHYKLLNIFS</sequence>
<dbReference type="InterPro" id="IPR001173">
    <property type="entry name" value="Glyco_trans_2-like"/>
</dbReference>
<evidence type="ECO:0000313" key="2">
    <source>
        <dbReference type="EMBL" id="QIP12030.1"/>
    </source>
</evidence>
<name>A0A6G9AHU9_9BACT</name>
<proteinExistence type="predicted"/>
<keyword evidence="3" id="KW-1185">Reference proteome</keyword>
<dbReference type="InterPro" id="IPR029044">
    <property type="entry name" value="Nucleotide-diphossugar_trans"/>
</dbReference>
<dbReference type="PANTHER" id="PTHR22916">
    <property type="entry name" value="GLYCOSYLTRANSFERASE"/>
    <property type="match status" value="1"/>
</dbReference>
<dbReference type="Proteomes" id="UP000501802">
    <property type="component" value="Chromosome"/>
</dbReference>
<dbReference type="AlphaFoldDB" id="A0A6G9AHU9"/>
<accession>A0A6G9AHU9</accession>
<dbReference type="CDD" id="cd06433">
    <property type="entry name" value="GT_2_WfgS_like"/>
    <property type="match status" value="1"/>
</dbReference>
<dbReference type="Gene3D" id="3.90.550.10">
    <property type="entry name" value="Spore Coat Polysaccharide Biosynthesis Protein SpsA, Chain A"/>
    <property type="match status" value="1"/>
</dbReference>
<dbReference type="RefSeq" id="WP_167205790.1">
    <property type="nucleotide sequence ID" value="NZ_CP050063.1"/>
</dbReference>